<name>A0ACC1R7R2_9HYPO</name>
<evidence type="ECO:0000313" key="1">
    <source>
        <dbReference type="EMBL" id="KAJ3499828.1"/>
    </source>
</evidence>
<gene>
    <name evidence="1" type="ORF">NLG97_g9</name>
</gene>
<reference evidence="1" key="1">
    <citation type="submission" date="2022-07" db="EMBL/GenBank/DDBJ databases">
        <title>Genome Sequence of Lecanicillium saksenae.</title>
        <authorList>
            <person name="Buettner E."/>
        </authorList>
    </citation>
    <scope>NUCLEOTIDE SEQUENCE</scope>
    <source>
        <strain evidence="1">VT-O1</strain>
    </source>
</reference>
<proteinExistence type="predicted"/>
<protein>
    <submittedName>
        <fullName evidence="1">Uncharacterized protein</fullName>
    </submittedName>
</protein>
<sequence length="341" mass="36822">MNGGKIPGSLAAMLLATAAFLAGPVAAQRTPRPSVPLGPKVTTRDAQGREVWNAPSGNAFEVVDYDVGPFPLAPTLVWNCAYMPSICKNIMQASGGRLPTLASPWTYHFDPDNKRSGARRHSVCDDYINLNKPDGTPNCPERDQPLWTGYKKDTGESTGPVVMEIIPGGTGVDKNRLGLSYQELTFNLDGTFTESTKWKEYGAKTSCDEFPMASTIEGGVAGDGKPAASTYCAPLSVGCQRNNVQVVAPAITDQNWQGFSQSSMQRYFKHLRSVLNGDQSKTPLRGRIFKFKIATISTVDSSYSAWVESNGVTRYCFGPKLSNGGTNPGCAYELRPGLDMP</sequence>
<keyword evidence="2" id="KW-1185">Reference proteome</keyword>
<dbReference type="Proteomes" id="UP001148737">
    <property type="component" value="Unassembled WGS sequence"/>
</dbReference>
<comment type="caution">
    <text evidence="1">The sequence shown here is derived from an EMBL/GenBank/DDBJ whole genome shotgun (WGS) entry which is preliminary data.</text>
</comment>
<accession>A0ACC1R7R2</accession>
<organism evidence="1 2">
    <name type="scientific">Lecanicillium saksenae</name>
    <dbReference type="NCBI Taxonomy" id="468837"/>
    <lineage>
        <taxon>Eukaryota</taxon>
        <taxon>Fungi</taxon>
        <taxon>Dikarya</taxon>
        <taxon>Ascomycota</taxon>
        <taxon>Pezizomycotina</taxon>
        <taxon>Sordariomycetes</taxon>
        <taxon>Hypocreomycetidae</taxon>
        <taxon>Hypocreales</taxon>
        <taxon>Cordycipitaceae</taxon>
        <taxon>Lecanicillium</taxon>
    </lineage>
</organism>
<dbReference type="EMBL" id="JANAKD010000001">
    <property type="protein sequence ID" value="KAJ3499828.1"/>
    <property type="molecule type" value="Genomic_DNA"/>
</dbReference>
<evidence type="ECO:0000313" key="2">
    <source>
        <dbReference type="Proteomes" id="UP001148737"/>
    </source>
</evidence>